<feature type="compositionally biased region" description="Low complexity" evidence="2">
    <location>
        <begin position="464"/>
        <end position="482"/>
    </location>
</feature>
<feature type="compositionally biased region" description="Polar residues" evidence="2">
    <location>
        <begin position="1"/>
        <end position="20"/>
    </location>
</feature>
<accession>A0A0M9VTQ4</accession>
<dbReference type="Proteomes" id="UP000053831">
    <property type="component" value="Unassembled WGS sequence"/>
</dbReference>
<dbReference type="EMBL" id="LGSR01000020">
    <property type="protein sequence ID" value="KOS19062.1"/>
    <property type="molecule type" value="Genomic_DNA"/>
</dbReference>
<feature type="compositionally biased region" description="Low complexity" evidence="2">
    <location>
        <begin position="66"/>
        <end position="102"/>
    </location>
</feature>
<sequence length="588" mass="63625">MESPSTNPPVQGTCTSSSLPGSETETDLSESSPSLSLSPGDDSDSSSIAVLSPPPSSPPHPPLRLATTTTTGTSSSSSSSFSFSFSSSNSTSASTSTSSSSTATATANLHLFSLDRKDGFFSLGSTSPPKHQSPLRQSVSSIDCPDLSLDGLPHKARFTTRPSRSRFAADPDKTSSDKASIYSLSDKSPEKAPERLLDRIRTSDLFPQSSSKQSAHNRRRSLFSPIEFKRSSTVEPDGWTTPSSTDKLSFQSPMRSTPFSFITSKMAGLKSFGSTPVSMPSNDELINLDIETALFPQGSPQQGESFTPAALMNLQITASGLLKKFQAAYQQQAMMIQELKAEKEAQDDEKAESDVRTRHLKIQLEDMARKASETETVMQALMEELNKEKRLRLEERRKSQAQSLVPSEGSIKTAKSDFSFETDEDSLEEASLFSRSRSPTLAPSIISEVGGGPAEQPVAPLALTKQQQATPQQQQQQPQQQQEKQEKQQPPVPTPIPRAPVRTSQPQMSAFQKLFKGISGDGEGFRIGGGCRNCQGQDASMAWDTVGLLRVENKGLKQRVGELESVVEEVLDVVNGVRLPSEECHAHA</sequence>
<feature type="region of interest" description="Disordered" evidence="2">
    <location>
        <begin position="121"/>
        <end position="194"/>
    </location>
</feature>
<evidence type="ECO:0000256" key="1">
    <source>
        <dbReference type="SAM" id="Coils"/>
    </source>
</evidence>
<protein>
    <submittedName>
        <fullName evidence="3">Uncharacterized protein</fullName>
    </submittedName>
</protein>
<comment type="caution">
    <text evidence="3">The sequence shown here is derived from an EMBL/GenBank/DDBJ whole genome shotgun (WGS) entry which is preliminary data.</text>
</comment>
<feature type="compositionally biased region" description="Low complexity" evidence="2">
    <location>
        <begin position="29"/>
        <end position="51"/>
    </location>
</feature>
<reference evidence="3 4" key="1">
    <citation type="submission" date="2015-07" db="EMBL/GenBank/DDBJ databases">
        <title>The genome of the fungus Escovopsis weberi, a specialized disease agent of ant agriculture.</title>
        <authorList>
            <person name="de Man T.J."/>
            <person name="Stajich J.E."/>
            <person name="Kubicek C.P."/>
            <person name="Chenthamara K."/>
            <person name="Atanasova L."/>
            <person name="Druzhinina I.S."/>
            <person name="Birnbaum S."/>
            <person name="Barribeau S.M."/>
            <person name="Teiling C."/>
            <person name="Suen G."/>
            <person name="Currie C."/>
            <person name="Gerardo N.M."/>
        </authorList>
    </citation>
    <scope>NUCLEOTIDE SEQUENCE [LARGE SCALE GENOMIC DNA]</scope>
</reference>
<evidence type="ECO:0000313" key="3">
    <source>
        <dbReference type="EMBL" id="KOS19062.1"/>
    </source>
</evidence>
<feature type="compositionally biased region" description="Pro residues" evidence="2">
    <location>
        <begin position="52"/>
        <end position="62"/>
    </location>
</feature>
<keyword evidence="1" id="KW-0175">Coiled coil</keyword>
<dbReference type="AlphaFoldDB" id="A0A0M9VTQ4"/>
<proteinExistence type="predicted"/>
<keyword evidence="4" id="KW-1185">Reference proteome</keyword>
<feature type="compositionally biased region" description="Polar residues" evidence="2">
    <location>
        <begin position="123"/>
        <end position="141"/>
    </location>
</feature>
<feature type="compositionally biased region" description="Basic and acidic residues" evidence="2">
    <location>
        <begin position="167"/>
        <end position="176"/>
    </location>
</feature>
<feature type="region of interest" description="Disordered" evidence="2">
    <location>
        <begin position="1"/>
        <end position="102"/>
    </location>
</feature>
<name>A0A0M9VTQ4_ESCWE</name>
<gene>
    <name evidence="3" type="ORF">ESCO_001346</name>
</gene>
<feature type="region of interest" description="Disordered" evidence="2">
    <location>
        <begin position="464"/>
        <end position="505"/>
    </location>
</feature>
<evidence type="ECO:0000256" key="2">
    <source>
        <dbReference type="SAM" id="MobiDB-lite"/>
    </source>
</evidence>
<dbReference type="STRING" id="150374.A0A0M9VTQ4"/>
<feature type="coiled-coil region" evidence="1">
    <location>
        <begin position="322"/>
        <end position="402"/>
    </location>
</feature>
<organism evidence="3 4">
    <name type="scientific">Escovopsis weberi</name>
    <dbReference type="NCBI Taxonomy" id="150374"/>
    <lineage>
        <taxon>Eukaryota</taxon>
        <taxon>Fungi</taxon>
        <taxon>Dikarya</taxon>
        <taxon>Ascomycota</taxon>
        <taxon>Pezizomycotina</taxon>
        <taxon>Sordariomycetes</taxon>
        <taxon>Hypocreomycetidae</taxon>
        <taxon>Hypocreales</taxon>
        <taxon>Hypocreaceae</taxon>
        <taxon>Escovopsis</taxon>
    </lineage>
</organism>
<evidence type="ECO:0000313" key="4">
    <source>
        <dbReference type="Proteomes" id="UP000053831"/>
    </source>
</evidence>
<dbReference type="OrthoDB" id="5377009at2759"/>